<keyword evidence="3 6" id="KW-0418">Kinase</keyword>
<dbReference type="PANTHER" id="PTHR43095:SF5">
    <property type="entry name" value="XYLULOSE KINASE"/>
    <property type="match status" value="1"/>
</dbReference>
<dbReference type="PATRIC" id="fig|1678840.3.peg.1072"/>
<dbReference type="AlphaFoldDB" id="A0A0K8PBA6"/>
<dbReference type="SUPFAM" id="SSF53067">
    <property type="entry name" value="Actin-like ATPase domain"/>
    <property type="match status" value="2"/>
</dbReference>
<evidence type="ECO:0000256" key="1">
    <source>
        <dbReference type="ARBA" id="ARBA00009156"/>
    </source>
</evidence>
<evidence type="ECO:0000313" key="7">
    <source>
        <dbReference type="Proteomes" id="UP000053370"/>
    </source>
</evidence>
<dbReference type="OrthoDB" id="9805576at2"/>
<dbReference type="InterPro" id="IPR018485">
    <property type="entry name" value="FGGY_C"/>
</dbReference>
<dbReference type="PIRSF" id="PIRSF000538">
    <property type="entry name" value="GlpK"/>
    <property type="match status" value="1"/>
</dbReference>
<organism evidence="6">
    <name type="scientific">Flexilinea flocculi</name>
    <dbReference type="NCBI Taxonomy" id="1678840"/>
    <lineage>
        <taxon>Bacteria</taxon>
        <taxon>Bacillati</taxon>
        <taxon>Chloroflexota</taxon>
        <taxon>Anaerolineae</taxon>
        <taxon>Anaerolineales</taxon>
        <taxon>Anaerolineaceae</taxon>
        <taxon>Flexilinea</taxon>
    </lineage>
</organism>
<dbReference type="Proteomes" id="UP000053370">
    <property type="component" value="Unassembled WGS sequence"/>
</dbReference>
<dbReference type="GO" id="GO:0005975">
    <property type="term" value="P:carbohydrate metabolic process"/>
    <property type="evidence" value="ECO:0007669"/>
    <property type="project" value="InterPro"/>
</dbReference>
<protein>
    <submittedName>
        <fullName evidence="6">Sugar (Pentulose/hexulose) kinase</fullName>
    </submittedName>
</protein>
<dbReference type="STRING" id="1678840.ATC1_12482"/>
<dbReference type="Pfam" id="PF00370">
    <property type="entry name" value="FGGY_N"/>
    <property type="match status" value="1"/>
</dbReference>
<dbReference type="InterPro" id="IPR050406">
    <property type="entry name" value="FGGY_Carb_Kinase"/>
</dbReference>
<dbReference type="PANTHER" id="PTHR43095">
    <property type="entry name" value="SUGAR KINASE"/>
    <property type="match status" value="1"/>
</dbReference>
<dbReference type="RefSeq" id="WP_062278795.1">
    <property type="nucleotide sequence ID" value="NZ_DF968180.1"/>
</dbReference>
<feature type="domain" description="Carbohydrate kinase FGGY N-terminal" evidence="4">
    <location>
        <begin position="5"/>
        <end position="249"/>
    </location>
</feature>
<dbReference type="Pfam" id="PF02782">
    <property type="entry name" value="FGGY_C"/>
    <property type="match status" value="1"/>
</dbReference>
<evidence type="ECO:0000259" key="5">
    <source>
        <dbReference type="Pfam" id="PF02782"/>
    </source>
</evidence>
<sequence>MSKQYFLGIDIGTYESKGALVDEEAQIIASHSCPHTMESPKPGYAEHDAEKTWWADFCEISKAILAKSGVSPRDIASVGCSTIAPCCLPVDKDLNPLRKAILYGIDVRAVEEISYLEGLYGKHQIFEKCGTPLTSQSAAAKILWIKNHEPEIYARTDKFITGSTYLVAKLTGKFTIDHYTAATWVPIYDIEKKDWDSDLSLFCRREQLADCKWTHEIVGEVTEKASRETGLAAGTPVTTGTADASAEAFSVGVLDPGDMMLMFGSSIFMIHVVDHFTKDERLWAGPYLFPNTYAIAAGMSCAGTLTRWFRDNFARDVAAEANASGENAYAMMAALAKDIPAGSEGLVVLPYFSGERTPINDPLAKGLIFGLNLHHTREHVYNACLEGVGYGINQHFEIFDERNMRTKKIMAVGGGTKNEKWIQAVANISGKTIHTAVVEMGAAYGDALLSALGIGFYQNSEELTKKIQLKRSIFPDMAVYQTYAPYREQYYLLYQATKDIMHRYS</sequence>
<dbReference type="GO" id="GO:0016301">
    <property type="term" value="F:kinase activity"/>
    <property type="evidence" value="ECO:0007669"/>
    <property type="project" value="UniProtKB-KW"/>
</dbReference>
<dbReference type="CDD" id="cd07804">
    <property type="entry name" value="ASKHA_NBD_FGGY_RrXK-like"/>
    <property type="match status" value="1"/>
</dbReference>
<name>A0A0K8PBA6_9CHLR</name>
<dbReference type="InterPro" id="IPR000577">
    <property type="entry name" value="Carb_kinase_FGGY"/>
</dbReference>
<keyword evidence="2" id="KW-0808">Transferase</keyword>
<accession>A0A0K8PBA6</accession>
<proteinExistence type="inferred from homology"/>
<evidence type="ECO:0000259" key="4">
    <source>
        <dbReference type="Pfam" id="PF00370"/>
    </source>
</evidence>
<reference evidence="6" key="1">
    <citation type="journal article" date="2015" name="Genome Announc.">
        <title>Draft Genome Sequence of Anaerolineae Strain TC1, a Novel Isolate from a Methanogenic Wastewater Treatment System.</title>
        <authorList>
            <person name="Matsuura N."/>
            <person name="Tourlousse D.M."/>
            <person name="Sun L."/>
            <person name="Toyonaga M."/>
            <person name="Kuroda K."/>
            <person name="Ohashi A."/>
            <person name="Cruz R."/>
            <person name="Yamaguchi T."/>
            <person name="Sekiguchi Y."/>
        </authorList>
    </citation>
    <scope>NUCLEOTIDE SEQUENCE [LARGE SCALE GENOMIC DNA]</scope>
    <source>
        <strain evidence="6">TC1</strain>
    </source>
</reference>
<dbReference type="Gene3D" id="3.30.420.40">
    <property type="match status" value="2"/>
</dbReference>
<dbReference type="EMBL" id="DF968180">
    <property type="protein sequence ID" value="GAP39943.1"/>
    <property type="molecule type" value="Genomic_DNA"/>
</dbReference>
<evidence type="ECO:0000313" key="6">
    <source>
        <dbReference type="EMBL" id="GAP39943.1"/>
    </source>
</evidence>
<evidence type="ECO:0000256" key="3">
    <source>
        <dbReference type="ARBA" id="ARBA00022777"/>
    </source>
</evidence>
<evidence type="ECO:0000256" key="2">
    <source>
        <dbReference type="ARBA" id="ARBA00022679"/>
    </source>
</evidence>
<dbReference type="InterPro" id="IPR043129">
    <property type="entry name" value="ATPase_NBD"/>
</dbReference>
<comment type="similarity">
    <text evidence="1">Belongs to the FGGY kinase family.</text>
</comment>
<dbReference type="InterPro" id="IPR018484">
    <property type="entry name" value="FGGY_N"/>
</dbReference>
<keyword evidence="7" id="KW-1185">Reference proteome</keyword>
<gene>
    <name evidence="6" type="ORF">ATC1_12482</name>
</gene>
<feature type="domain" description="Carbohydrate kinase FGGY C-terminal" evidence="5">
    <location>
        <begin position="262"/>
        <end position="451"/>
    </location>
</feature>